<evidence type="ECO:0000259" key="2">
    <source>
        <dbReference type="Pfam" id="PF00496"/>
    </source>
</evidence>
<feature type="region of interest" description="Disordered" evidence="1">
    <location>
        <begin position="1"/>
        <end position="43"/>
    </location>
</feature>
<dbReference type="SUPFAM" id="SSF53850">
    <property type="entry name" value="Periplasmic binding protein-like II"/>
    <property type="match status" value="1"/>
</dbReference>
<proteinExistence type="predicted"/>
<evidence type="ECO:0000313" key="3">
    <source>
        <dbReference type="EMBL" id="SUA80658.1"/>
    </source>
</evidence>
<keyword evidence="4" id="KW-1185">Reference proteome</keyword>
<evidence type="ECO:0000313" key="4">
    <source>
        <dbReference type="Proteomes" id="UP000255467"/>
    </source>
</evidence>
<accession>A0A378YV23</accession>
<dbReference type="PANTHER" id="PTHR30290">
    <property type="entry name" value="PERIPLASMIC BINDING COMPONENT OF ABC TRANSPORTER"/>
    <property type="match status" value="1"/>
</dbReference>
<dbReference type="Gene3D" id="3.90.76.10">
    <property type="entry name" value="Dipeptide-binding Protein, Domain 1"/>
    <property type="match status" value="1"/>
</dbReference>
<dbReference type="Proteomes" id="UP000255467">
    <property type="component" value="Unassembled WGS sequence"/>
</dbReference>
<organism evidence="3 4">
    <name type="scientific">Nocardia otitidiscaviarum</name>
    <dbReference type="NCBI Taxonomy" id="1823"/>
    <lineage>
        <taxon>Bacteria</taxon>
        <taxon>Bacillati</taxon>
        <taxon>Actinomycetota</taxon>
        <taxon>Actinomycetes</taxon>
        <taxon>Mycobacteriales</taxon>
        <taxon>Nocardiaceae</taxon>
        <taxon>Nocardia</taxon>
    </lineage>
</organism>
<feature type="domain" description="Solute-binding protein family 5" evidence="2">
    <location>
        <begin position="237"/>
        <end position="616"/>
    </location>
</feature>
<name>A0A378YV23_9NOCA</name>
<dbReference type="Pfam" id="PF00496">
    <property type="entry name" value="SBP_bac_5"/>
    <property type="match status" value="1"/>
</dbReference>
<dbReference type="EMBL" id="UGRY01000002">
    <property type="protein sequence ID" value="SUA80658.1"/>
    <property type="molecule type" value="Genomic_DNA"/>
</dbReference>
<dbReference type="InterPro" id="IPR000914">
    <property type="entry name" value="SBP_5_dom"/>
</dbReference>
<reference evidence="3 4" key="1">
    <citation type="submission" date="2018-06" db="EMBL/GenBank/DDBJ databases">
        <authorList>
            <consortium name="Pathogen Informatics"/>
            <person name="Doyle S."/>
        </authorList>
    </citation>
    <scope>NUCLEOTIDE SEQUENCE [LARGE SCALE GENOMIC DNA]</scope>
    <source>
        <strain evidence="3 4">NCTC1934</strain>
    </source>
</reference>
<dbReference type="AlphaFoldDB" id="A0A378YV23"/>
<dbReference type="PANTHER" id="PTHR30290:SF65">
    <property type="entry name" value="MONOACYL PHOSPHATIDYLINOSITOL TETRAMANNOSIDE-BINDING PROTEIN LPQW-RELATED"/>
    <property type="match status" value="1"/>
</dbReference>
<dbReference type="Gene3D" id="3.10.105.10">
    <property type="entry name" value="Dipeptide-binding Protein, Domain 3"/>
    <property type="match status" value="1"/>
</dbReference>
<dbReference type="Gene3D" id="3.40.190.10">
    <property type="entry name" value="Periplasmic binding protein-like II"/>
    <property type="match status" value="1"/>
</dbReference>
<gene>
    <name evidence="3" type="ORF">NCTC1934_04387</name>
</gene>
<protein>
    <submittedName>
        <fullName evidence="3">Probable monoacyl phosphatidylinositol tetramannoside-binding protein LpqW</fullName>
    </submittedName>
</protein>
<dbReference type="GO" id="GO:1904680">
    <property type="term" value="F:peptide transmembrane transporter activity"/>
    <property type="evidence" value="ECO:0007669"/>
    <property type="project" value="TreeGrafter"/>
</dbReference>
<feature type="compositionally biased region" description="Basic and acidic residues" evidence="1">
    <location>
        <begin position="1"/>
        <end position="17"/>
    </location>
</feature>
<evidence type="ECO:0000256" key="1">
    <source>
        <dbReference type="SAM" id="MobiDB-lite"/>
    </source>
</evidence>
<dbReference type="STRING" id="1406858.GCA_000710895_06467"/>
<dbReference type="GO" id="GO:0015833">
    <property type="term" value="P:peptide transport"/>
    <property type="evidence" value="ECO:0007669"/>
    <property type="project" value="TreeGrafter"/>
</dbReference>
<sequence>MRRRETEAAEHERDTGAHRLPGPVPPQADTAARATEFPTHATESGACGTVVGAPEHAERAADTAVCGTAAGAVPPAPDTATSAAEPGACEIGARASEPGTWASESAACETESAGRTAAGGVEQAVRPTDTGATLTGGRAWRVGRPARARRSVRGAAVVAAGAVAAGALVGCAGKNQVPSIGYGVDAVVASYNGGSTLGANSGTAAVFSRVLTGFFYTGPDGQQVADTDTGTAKEVPGETQTIQYRLNPDGVWSDGTPTSCDDLVLAWSARGGRFTKPGPGGPVPLFDAASTLGYSDIERVECQPGSKDATVTFRPGRTYADWKTLFSAGELMPAHVAAQAANVPNAATALLSGDTAAAERIAEFWNTGWILTPGEIDATLLPSSGPYRIESFTADDGLVLVKNEKWWGNAAKTPRIVVWPKNFDLKSKVADKEVGVLDVGAGSLGDADLSGFTVGNMPSRGAEQLVLSTGGVLTSPEARRALALCTPRQELYNQLGHPDFEVDSGLGAGPLDSRILQQDSLYYSAVTGAADRYENPDVAAAKKALGAANLQNPTIRVGYSAPDERRARTIQLIAESCKAAGITVVDASTPDFTAAQLREGAVDAVLAGTAAAPGPAGSLPGVAAVAALHSGQGLDFGGFVNPRYDAIADQLAAERNSTVVLNLLTEQENLLWNEMPSIPLFATPRTIAFGDGMENGIANPTRAGAGWNMDRWVLKR</sequence>
<dbReference type="InterPro" id="IPR039424">
    <property type="entry name" value="SBP_5"/>
</dbReference>